<dbReference type="Pfam" id="PF12833">
    <property type="entry name" value="HTH_18"/>
    <property type="match status" value="1"/>
</dbReference>
<feature type="domain" description="Response regulatory" evidence="6">
    <location>
        <begin position="3"/>
        <end position="122"/>
    </location>
</feature>
<dbReference type="Gene3D" id="1.10.10.60">
    <property type="entry name" value="Homeodomain-like"/>
    <property type="match status" value="2"/>
</dbReference>
<dbReference type="Gene3D" id="3.40.50.2300">
    <property type="match status" value="1"/>
</dbReference>
<dbReference type="InterPro" id="IPR011006">
    <property type="entry name" value="CheY-like_superfamily"/>
</dbReference>
<evidence type="ECO:0000256" key="3">
    <source>
        <dbReference type="ARBA" id="ARBA00023163"/>
    </source>
</evidence>
<dbReference type="InterPro" id="IPR009057">
    <property type="entry name" value="Homeodomain-like_sf"/>
</dbReference>
<dbReference type="PANTHER" id="PTHR43280:SF28">
    <property type="entry name" value="HTH-TYPE TRANSCRIPTIONAL ACTIVATOR RHAS"/>
    <property type="match status" value="1"/>
</dbReference>
<dbReference type="SUPFAM" id="SSF52172">
    <property type="entry name" value="CheY-like"/>
    <property type="match status" value="1"/>
</dbReference>
<gene>
    <name evidence="7" type="ORF">I7822_07630</name>
</gene>
<keyword evidence="2" id="KW-0238">DNA-binding</keyword>
<keyword evidence="8" id="KW-1185">Reference proteome</keyword>
<dbReference type="PROSITE" id="PS01124">
    <property type="entry name" value="HTH_ARAC_FAMILY_2"/>
    <property type="match status" value="1"/>
</dbReference>
<feature type="modified residue" description="4-aspartylphosphate" evidence="4">
    <location>
        <position position="56"/>
    </location>
</feature>
<evidence type="ECO:0000313" key="7">
    <source>
        <dbReference type="EMBL" id="MBO1511536.1"/>
    </source>
</evidence>
<name>A0ABS3MZS8_9BACI</name>
<dbReference type="RefSeq" id="WP_207976622.1">
    <property type="nucleotide sequence ID" value="NZ_JAGDEL010000004.1"/>
</dbReference>
<organism evidence="7 8">
    <name type="scientific">Metabacillus bambusae</name>
    <dbReference type="NCBI Taxonomy" id="2795218"/>
    <lineage>
        <taxon>Bacteria</taxon>
        <taxon>Bacillati</taxon>
        <taxon>Bacillota</taxon>
        <taxon>Bacilli</taxon>
        <taxon>Bacillales</taxon>
        <taxon>Bacillaceae</taxon>
        <taxon>Metabacillus</taxon>
    </lineage>
</organism>
<keyword evidence="1" id="KW-0805">Transcription regulation</keyword>
<evidence type="ECO:0000256" key="1">
    <source>
        <dbReference type="ARBA" id="ARBA00023015"/>
    </source>
</evidence>
<dbReference type="Pfam" id="PF00072">
    <property type="entry name" value="Response_reg"/>
    <property type="match status" value="1"/>
</dbReference>
<evidence type="ECO:0000259" key="5">
    <source>
        <dbReference type="PROSITE" id="PS01124"/>
    </source>
</evidence>
<dbReference type="CDD" id="cd17536">
    <property type="entry name" value="REC_YesN-like"/>
    <property type="match status" value="1"/>
</dbReference>
<dbReference type="SMART" id="SM00342">
    <property type="entry name" value="HTH_ARAC"/>
    <property type="match status" value="1"/>
</dbReference>
<keyword evidence="3" id="KW-0804">Transcription</keyword>
<sequence length="536" mass="62831">MRKVMIVDDESLVRVGFQTIIDWEAHGYQISGLHKNGLQAWEAIQIEGPPDVLLTDIKMPEMDGLELIRHIREQNMDCNIIILSSHDEFTYLRASIKLRVQDYILKHTFEPDELIQTLNKLDYSVYKEGQSKLVNIDIEKEQRLLLQESRIESHFLIREKEINIDRFPSLVKKWGIKDAQGYWISIRAYPRENPYFNSELTALNYQLQELIERFSSIVYVGMDQQTIHAFYRIDSESNPLNKNIFDKWSTSVLQKLDIPIVIGLSKRNSLSSGIMRMRIQAETAINKSFYFGEGVYLCDKDNPIERISVIEWAKLKESALEILTANEITSIYNWMDNIGNQFAQRFVPQEEAIRFLHMVYRSFLESQMEIYLLKKEEMEDGLHSSLVNYEDAIVNSNPTWKEVLKTTCKMMQEKDEKTLKKIKSPWLEVVIKYIKEHYTEPIRLEDVASLANFNENYFSLLFRNEMGITFLEYVTRLRIEKAIQLMKDTSLSTEEVSFQVGYPNGNYFVKVFKKVTGITVSQYRSNPNSLIKSMKN</sequence>
<proteinExistence type="predicted"/>
<dbReference type="PANTHER" id="PTHR43280">
    <property type="entry name" value="ARAC-FAMILY TRANSCRIPTIONAL REGULATOR"/>
    <property type="match status" value="1"/>
</dbReference>
<dbReference type="SMART" id="SM00448">
    <property type="entry name" value="REC"/>
    <property type="match status" value="1"/>
</dbReference>
<evidence type="ECO:0000256" key="4">
    <source>
        <dbReference type="PROSITE-ProRule" id="PRU00169"/>
    </source>
</evidence>
<accession>A0ABS3MZS8</accession>
<dbReference type="Proteomes" id="UP000663981">
    <property type="component" value="Unassembled WGS sequence"/>
</dbReference>
<reference evidence="7 8" key="1">
    <citation type="submission" date="2021-03" db="EMBL/GenBank/DDBJ databases">
        <title>Whole genome sequence of Metabacillus bambusae BG109.</title>
        <authorList>
            <person name="Jeong J.W."/>
        </authorList>
    </citation>
    <scope>NUCLEOTIDE SEQUENCE [LARGE SCALE GENOMIC DNA]</scope>
    <source>
        <strain evidence="7 8">BG109</strain>
    </source>
</reference>
<dbReference type="EMBL" id="JAGDEL010000004">
    <property type="protein sequence ID" value="MBO1511536.1"/>
    <property type="molecule type" value="Genomic_DNA"/>
</dbReference>
<dbReference type="InterPro" id="IPR018060">
    <property type="entry name" value="HTH_AraC"/>
</dbReference>
<dbReference type="PROSITE" id="PS50110">
    <property type="entry name" value="RESPONSE_REGULATORY"/>
    <property type="match status" value="1"/>
</dbReference>
<keyword evidence="4" id="KW-0597">Phosphoprotein</keyword>
<dbReference type="InterPro" id="IPR001789">
    <property type="entry name" value="Sig_transdc_resp-reg_receiver"/>
</dbReference>
<evidence type="ECO:0000313" key="8">
    <source>
        <dbReference type="Proteomes" id="UP000663981"/>
    </source>
</evidence>
<protein>
    <submittedName>
        <fullName evidence="7">Response regulator</fullName>
    </submittedName>
</protein>
<evidence type="ECO:0000259" key="6">
    <source>
        <dbReference type="PROSITE" id="PS50110"/>
    </source>
</evidence>
<dbReference type="SUPFAM" id="SSF46689">
    <property type="entry name" value="Homeodomain-like"/>
    <property type="match status" value="2"/>
</dbReference>
<feature type="domain" description="HTH araC/xylS-type" evidence="5">
    <location>
        <begin position="428"/>
        <end position="526"/>
    </location>
</feature>
<comment type="caution">
    <text evidence="7">The sequence shown here is derived from an EMBL/GenBank/DDBJ whole genome shotgun (WGS) entry which is preliminary data.</text>
</comment>
<evidence type="ECO:0000256" key="2">
    <source>
        <dbReference type="ARBA" id="ARBA00023125"/>
    </source>
</evidence>